<dbReference type="GO" id="GO:0004222">
    <property type="term" value="F:metalloendopeptidase activity"/>
    <property type="evidence" value="ECO:0007669"/>
    <property type="project" value="UniProtKB-UniRule"/>
</dbReference>
<feature type="binding site" evidence="12">
    <location>
        <position position="176"/>
    </location>
    <ligand>
        <name>Zn(2+)</name>
        <dbReference type="ChEBI" id="CHEBI:29105"/>
        <note>catalytic</note>
    </ligand>
</feature>
<keyword evidence="8" id="KW-1015">Disulfide bond</keyword>
<dbReference type="PANTHER" id="PTHR10127:SF839">
    <property type="entry name" value="HATCHING ENZYME 1.2-RELATED"/>
    <property type="match status" value="1"/>
</dbReference>
<dbReference type="Proteomes" id="UP000265200">
    <property type="component" value="Chromosome 24"/>
</dbReference>
<feature type="binding site" evidence="12">
    <location>
        <position position="182"/>
    </location>
    <ligand>
        <name>Zn(2+)</name>
        <dbReference type="ChEBI" id="CHEBI:29105"/>
        <note>catalytic</note>
    </ligand>
</feature>
<keyword evidence="9" id="KW-0325">Glycoprotein</keyword>
<reference evidence="15" key="3">
    <citation type="submission" date="2025-08" db="UniProtKB">
        <authorList>
            <consortium name="Ensembl"/>
        </authorList>
    </citation>
    <scope>IDENTIFICATION</scope>
    <source>
        <strain evidence="15">HSOK</strain>
    </source>
</reference>
<evidence type="ECO:0000256" key="5">
    <source>
        <dbReference type="ARBA" id="ARBA00022833"/>
    </source>
</evidence>
<dbReference type="PRINTS" id="PR00480">
    <property type="entry name" value="ASTACIN"/>
</dbReference>
<organism evidence="15 16">
    <name type="scientific">Oryzias latipes</name>
    <name type="common">Japanese rice fish</name>
    <name type="synonym">Japanese killifish</name>
    <dbReference type="NCBI Taxonomy" id="8090"/>
    <lineage>
        <taxon>Eukaryota</taxon>
        <taxon>Metazoa</taxon>
        <taxon>Chordata</taxon>
        <taxon>Craniata</taxon>
        <taxon>Vertebrata</taxon>
        <taxon>Euteleostomi</taxon>
        <taxon>Actinopterygii</taxon>
        <taxon>Neopterygii</taxon>
        <taxon>Teleostei</taxon>
        <taxon>Neoteleostei</taxon>
        <taxon>Acanthomorphata</taxon>
        <taxon>Ovalentaria</taxon>
        <taxon>Atherinomorphae</taxon>
        <taxon>Beloniformes</taxon>
        <taxon>Adrianichthyidae</taxon>
        <taxon>Oryziinae</taxon>
        <taxon>Oryzias</taxon>
    </lineage>
</organism>
<evidence type="ECO:0000256" key="7">
    <source>
        <dbReference type="ARBA" id="ARBA00023145"/>
    </source>
</evidence>
<feature type="active site" evidence="12">
    <location>
        <position position="173"/>
    </location>
</feature>
<comment type="subcellular location">
    <subcellularLocation>
        <location evidence="11">Zymogen granule</location>
    </subcellularLocation>
</comment>
<dbReference type="Gene3D" id="3.40.390.10">
    <property type="entry name" value="Collagenase (Catalytic Domain)"/>
    <property type="match status" value="1"/>
</dbReference>
<evidence type="ECO:0000256" key="11">
    <source>
        <dbReference type="ARBA" id="ARBA00024324"/>
    </source>
</evidence>
<reference evidence="15 16" key="2">
    <citation type="submission" date="2017-04" db="EMBL/GenBank/DDBJ databases">
        <title>CpG methylation of centromeres and impact of large insertions on vertebrate speciation.</title>
        <authorList>
            <person name="Ichikawa K."/>
            <person name="Yoshimura J."/>
            <person name="Morishita S."/>
        </authorList>
    </citation>
    <scope>NUCLEOTIDE SEQUENCE</scope>
    <source>
        <strain evidence="15 16">HSOK</strain>
    </source>
</reference>
<keyword evidence="5 12" id="KW-0862">Zinc</keyword>
<comment type="cofactor">
    <cofactor evidence="12 13">
        <name>Zn(2+)</name>
        <dbReference type="ChEBI" id="CHEBI:29105"/>
    </cofactor>
    <text evidence="12 13">Binds 1 zinc ion per subunit.</text>
</comment>
<comment type="caution">
    <text evidence="12">Lacks conserved residue(s) required for the propagation of feature annotation.</text>
</comment>
<feature type="binding site" evidence="12">
    <location>
        <position position="172"/>
    </location>
    <ligand>
        <name>Zn(2+)</name>
        <dbReference type="ChEBI" id="CHEBI:29105"/>
        <note>catalytic</note>
    </ligand>
</feature>
<name>A0A3P9H6D8_ORYLA</name>
<dbReference type="GO" id="GO:0008270">
    <property type="term" value="F:zinc ion binding"/>
    <property type="evidence" value="ECO:0007669"/>
    <property type="project" value="UniProtKB-UniRule"/>
</dbReference>
<dbReference type="InterPro" id="IPR006026">
    <property type="entry name" value="Peptidase_Metallo"/>
</dbReference>
<reference key="1">
    <citation type="journal article" date="2007" name="Nature">
        <title>The medaka draft genome and insights into vertebrate genome evolution.</title>
        <authorList>
            <person name="Kasahara M."/>
            <person name="Naruse K."/>
            <person name="Sasaki S."/>
            <person name="Nakatani Y."/>
            <person name="Qu W."/>
            <person name="Ahsan B."/>
            <person name="Yamada T."/>
            <person name="Nagayasu Y."/>
            <person name="Doi K."/>
            <person name="Kasai Y."/>
            <person name="Jindo T."/>
            <person name="Kobayashi D."/>
            <person name="Shimada A."/>
            <person name="Toyoda A."/>
            <person name="Kuroki Y."/>
            <person name="Fujiyama A."/>
            <person name="Sasaki T."/>
            <person name="Shimizu A."/>
            <person name="Asakawa S."/>
            <person name="Shimizu N."/>
            <person name="Hashimoto S."/>
            <person name="Yang J."/>
            <person name="Lee Y."/>
            <person name="Matsushima K."/>
            <person name="Sugano S."/>
            <person name="Sakaizumi M."/>
            <person name="Narita T."/>
            <person name="Ohishi K."/>
            <person name="Haga S."/>
            <person name="Ohta F."/>
            <person name="Nomoto H."/>
            <person name="Nogata K."/>
            <person name="Morishita T."/>
            <person name="Endo T."/>
            <person name="Shin-I T."/>
            <person name="Takeda H."/>
            <person name="Morishita S."/>
            <person name="Kohara Y."/>
        </authorList>
    </citation>
    <scope>NUCLEOTIDE SEQUENCE [LARGE SCALE GENOMIC DNA]</scope>
    <source>
        <strain>Hd-rR</strain>
    </source>
</reference>
<dbReference type="Pfam" id="PF01400">
    <property type="entry name" value="Astacin"/>
    <property type="match status" value="1"/>
</dbReference>
<keyword evidence="6 12" id="KW-0482">Metalloprotease</keyword>
<evidence type="ECO:0000256" key="2">
    <source>
        <dbReference type="ARBA" id="ARBA00022723"/>
    </source>
</evidence>
<evidence type="ECO:0000259" key="14">
    <source>
        <dbReference type="PROSITE" id="PS51864"/>
    </source>
</evidence>
<keyword evidence="2 12" id="KW-0479">Metal-binding</keyword>
<dbReference type="InterPro" id="IPR034039">
    <property type="entry name" value="ZnMP_hatching_enz"/>
</dbReference>
<dbReference type="InterPro" id="IPR024079">
    <property type="entry name" value="MetalloPept_cat_dom_sf"/>
</dbReference>
<feature type="domain" description="Peptidase M12A" evidence="14">
    <location>
        <begin position="72"/>
        <end position="271"/>
    </location>
</feature>
<reference evidence="15" key="4">
    <citation type="submission" date="2025-09" db="UniProtKB">
        <authorList>
            <consortium name="Ensembl"/>
        </authorList>
    </citation>
    <scope>IDENTIFICATION</scope>
    <source>
        <strain evidence="15">HSOK</strain>
    </source>
</reference>
<sequence length="271" mass="30830">MDLLAKASVLLLLLLSLSNAQTDNVRDLNLSSSKEEIDESELEDVSSVILRMNNNSMEELLEGDLVLPKTRNAMKCFGAPDSCRWPKSSNGIVKVPYVVSDNYESDEKETIQKAMKEFAEKTCIHFVPRNNERAYLSLEPRFGCKSMMGYVGDKQVVVLQRFGCIKHGVIQHELLHALGFYHEHTRSDRDQHVKINWENIIKDFTHNFDKNDTDNLGTPYDYGSIMHYGRTAFGKDKKETITPIPNPKAAIGQIEGMSNIDILRVNKLYKC</sequence>
<evidence type="ECO:0000256" key="4">
    <source>
        <dbReference type="ARBA" id="ARBA00022801"/>
    </source>
</evidence>
<evidence type="ECO:0000256" key="6">
    <source>
        <dbReference type="ARBA" id="ARBA00023049"/>
    </source>
</evidence>
<keyword evidence="10" id="KW-0968">Cytoplasmic vesicle</keyword>
<keyword evidence="7" id="KW-0865">Zymogen</keyword>
<evidence type="ECO:0000256" key="10">
    <source>
        <dbReference type="ARBA" id="ARBA00023329"/>
    </source>
</evidence>
<evidence type="ECO:0000256" key="9">
    <source>
        <dbReference type="ARBA" id="ARBA00023180"/>
    </source>
</evidence>
<feature type="signal peptide" evidence="13">
    <location>
        <begin position="1"/>
        <end position="20"/>
    </location>
</feature>
<dbReference type="AlphaFoldDB" id="A0A3P9H6D8"/>
<dbReference type="InterPro" id="IPR001506">
    <property type="entry name" value="Peptidase_M12A"/>
</dbReference>
<dbReference type="PANTHER" id="PTHR10127">
    <property type="entry name" value="DISCOIDIN, CUB, EGF, LAMININ , AND ZINC METALLOPROTEASE DOMAIN CONTAINING"/>
    <property type="match status" value="1"/>
</dbReference>
<evidence type="ECO:0000256" key="3">
    <source>
        <dbReference type="ARBA" id="ARBA00022729"/>
    </source>
</evidence>
<keyword evidence="4 12" id="KW-0378">Hydrolase</keyword>
<proteinExistence type="predicted"/>
<dbReference type="GO" id="GO:0042588">
    <property type="term" value="C:zymogen granule"/>
    <property type="evidence" value="ECO:0007669"/>
    <property type="project" value="UniProtKB-SubCell"/>
</dbReference>
<evidence type="ECO:0000313" key="15">
    <source>
        <dbReference type="Ensembl" id="ENSORLP00015003372.1"/>
    </source>
</evidence>
<evidence type="ECO:0000313" key="16">
    <source>
        <dbReference type="Proteomes" id="UP000265200"/>
    </source>
</evidence>
<protein>
    <recommendedName>
        <fullName evidence="13">Metalloendopeptidase</fullName>
        <ecNumber evidence="13">3.4.24.-</ecNumber>
    </recommendedName>
</protein>
<dbReference type="GO" id="GO:0006508">
    <property type="term" value="P:proteolysis"/>
    <property type="evidence" value="ECO:0007669"/>
    <property type="project" value="UniProtKB-KW"/>
</dbReference>
<feature type="chain" id="PRO_5017844720" description="Metalloendopeptidase" evidence="13">
    <location>
        <begin position="21"/>
        <end position="271"/>
    </location>
</feature>
<dbReference type="SMART" id="SM00235">
    <property type="entry name" value="ZnMc"/>
    <property type="match status" value="1"/>
</dbReference>
<dbReference type="FunFam" id="3.40.390.10:FF:000040">
    <property type="entry name" value="Metalloendopeptidase"/>
    <property type="match status" value="1"/>
</dbReference>
<keyword evidence="1 12" id="KW-0645">Protease</keyword>
<keyword evidence="3 13" id="KW-0732">Signal</keyword>
<evidence type="ECO:0000256" key="13">
    <source>
        <dbReference type="RuleBase" id="RU361183"/>
    </source>
</evidence>
<evidence type="ECO:0000256" key="1">
    <source>
        <dbReference type="ARBA" id="ARBA00022670"/>
    </source>
</evidence>
<evidence type="ECO:0000256" key="12">
    <source>
        <dbReference type="PROSITE-ProRule" id="PRU01211"/>
    </source>
</evidence>
<dbReference type="EC" id="3.4.24.-" evidence="13"/>
<evidence type="ECO:0000256" key="8">
    <source>
        <dbReference type="ARBA" id="ARBA00023157"/>
    </source>
</evidence>
<accession>A0A3P9H6D8</accession>
<dbReference type="SUPFAM" id="SSF55486">
    <property type="entry name" value="Metalloproteases ('zincins'), catalytic domain"/>
    <property type="match status" value="1"/>
</dbReference>
<dbReference type="CDD" id="cd04283">
    <property type="entry name" value="ZnMc_hatching_enzyme"/>
    <property type="match status" value="1"/>
</dbReference>
<dbReference type="PROSITE" id="PS51864">
    <property type="entry name" value="ASTACIN"/>
    <property type="match status" value="1"/>
</dbReference>
<dbReference type="Ensembl" id="ENSORLT00015009400.1">
    <property type="protein sequence ID" value="ENSORLP00015003372.1"/>
    <property type="gene ID" value="ENSORLG00015000105.1"/>
</dbReference>